<feature type="region of interest" description="Disordered" evidence="1">
    <location>
        <begin position="110"/>
        <end position="144"/>
    </location>
</feature>
<protein>
    <recommendedName>
        <fullName evidence="2">PWWP domain-containing protein</fullName>
    </recommendedName>
</protein>
<evidence type="ECO:0000313" key="4">
    <source>
        <dbReference type="Proteomes" id="UP001327560"/>
    </source>
</evidence>
<dbReference type="SUPFAM" id="SSF63748">
    <property type="entry name" value="Tudor/PWWP/MBT"/>
    <property type="match status" value="1"/>
</dbReference>
<dbReference type="InterPro" id="IPR053063">
    <property type="entry name" value="PWWP_domain_containing_PDP"/>
</dbReference>
<gene>
    <name evidence="3" type="ORF">Cni_G15624</name>
</gene>
<feature type="region of interest" description="Disordered" evidence="1">
    <location>
        <begin position="784"/>
        <end position="803"/>
    </location>
</feature>
<name>A0AAQ3KGF6_9LILI</name>
<dbReference type="Pfam" id="PF00855">
    <property type="entry name" value="PWWP"/>
    <property type="match status" value="1"/>
</dbReference>
<dbReference type="SMART" id="SM00293">
    <property type="entry name" value="PWWP"/>
    <property type="match status" value="1"/>
</dbReference>
<keyword evidence="4" id="KW-1185">Reference proteome</keyword>
<feature type="region of interest" description="Disordered" evidence="1">
    <location>
        <begin position="172"/>
        <end position="208"/>
    </location>
</feature>
<dbReference type="PANTHER" id="PTHR42851:SF4">
    <property type="entry name" value="PWWP DOMAIN-CONTAINING PROTEIN"/>
    <property type="match status" value="1"/>
</dbReference>
<feature type="compositionally biased region" description="Low complexity" evidence="1">
    <location>
        <begin position="181"/>
        <end position="192"/>
    </location>
</feature>
<organism evidence="3 4">
    <name type="scientific">Canna indica</name>
    <name type="common">Indian-shot</name>
    <dbReference type="NCBI Taxonomy" id="4628"/>
    <lineage>
        <taxon>Eukaryota</taxon>
        <taxon>Viridiplantae</taxon>
        <taxon>Streptophyta</taxon>
        <taxon>Embryophyta</taxon>
        <taxon>Tracheophyta</taxon>
        <taxon>Spermatophyta</taxon>
        <taxon>Magnoliopsida</taxon>
        <taxon>Liliopsida</taxon>
        <taxon>Zingiberales</taxon>
        <taxon>Cannaceae</taxon>
        <taxon>Canna</taxon>
    </lineage>
</organism>
<accession>A0AAQ3KGF6</accession>
<feature type="region of interest" description="Disordered" evidence="1">
    <location>
        <begin position="451"/>
        <end position="476"/>
    </location>
</feature>
<evidence type="ECO:0000256" key="1">
    <source>
        <dbReference type="SAM" id="MobiDB-lite"/>
    </source>
</evidence>
<feature type="region of interest" description="Disordered" evidence="1">
    <location>
        <begin position="1"/>
        <end position="45"/>
    </location>
</feature>
<evidence type="ECO:0000313" key="3">
    <source>
        <dbReference type="EMBL" id="WOL06890.1"/>
    </source>
</evidence>
<dbReference type="CDD" id="cd05162">
    <property type="entry name" value="PWWP"/>
    <property type="match status" value="1"/>
</dbReference>
<dbReference type="EMBL" id="CP136894">
    <property type="protein sequence ID" value="WOL06890.1"/>
    <property type="molecule type" value="Genomic_DNA"/>
</dbReference>
<reference evidence="3 4" key="1">
    <citation type="submission" date="2023-10" db="EMBL/GenBank/DDBJ databases">
        <title>Chromosome-scale genome assembly provides insights into flower coloration mechanisms of Canna indica.</title>
        <authorList>
            <person name="Li C."/>
        </authorList>
    </citation>
    <scope>NUCLEOTIDE SEQUENCE [LARGE SCALE GENOMIC DNA]</scope>
    <source>
        <tissue evidence="3">Flower</tissue>
    </source>
</reference>
<dbReference type="AlphaFoldDB" id="A0AAQ3KGF6"/>
<dbReference type="PANTHER" id="PTHR42851">
    <property type="entry name" value="ALDOLASE-RELATED"/>
    <property type="match status" value="1"/>
</dbReference>
<dbReference type="Proteomes" id="UP001327560">
    <property type="component" value="Chromosome 5"/>
</dbReference>
<proteinExistence type="predicted"/>
<feature type="region of interest" description="Disordered" evidence="1">
    <location>
        <begin position="749"/>
        <end position="768"/>
    </location>
</feature>
<feature type="compositionally biased region" description="Basic and acidic residues" evidence="1">
    <location>
        <begin position="793"/>
        <end position="803"/>
    </location>
</feature>
<dbReference type="PROSITE" id="PS50812">
    <property type="entry name" value="PWWP"/>
    <property type="match status" value="1"/>
</dbReference>
<feature type="region of interest" description="Disordered" evidence="1">
    <location>
        <begin position="698"/>
        <end position="718"/>
    </location>
</feature>
<feature type="region of interest" description="Disordered" evidence="1">
    <location>
        <begin position="554"/>
        <end position="584"/>
    </location>
</feature>
<evidence type="ECO:0000259" key="2">
    <source>
        <dbReference type="PROSITE" id="PS50812"/>
    </source>
</evidence>
<dbReference type="InterPro" id="IPR000313">
    <property type="entry name" value="PWWP_dom"/>
</dbReference>
<sequence length="803" mass="88134">MFHLDAPTTPMEESGEEKDETQGMVVEVTGGESGNEGPIPAVDSSMAPSLEVGADEGVKEEKGVVDVINAGEVKVMVEVGTEDAENDLDGGKVSDRDDIFTPEIGVLGGAHAGGVGNQNVQVPEQEPLERRKRGRPRRSTAVEDSLHARYSHPFQDEKDGFDQGRIFTPEFGALGGSHADGVGNQNVQVQEQEPPERKKRGRPRRSTAVEDRLYARYSHLFQDETKDGFAVGDLVWGKVRSHPWWPGQIFDAADASEMALLAQREGHYLVVYFGDKTFAWCPDSHLKRFQRNFAQLEKQGSTDVFGTAVNGALVEVSRVIELGMACGCSIDEASAVLENQKVENAGVREGACSPPVDKSWIMNSFEPKKFIHYVRMLALFPCQGADILDIAIAKSHSKAFHRTTGHPSLSLSVLVDQGLGYDGESSPTIKRNFGNAVVELLSPIYPDPSSVEEKINDRSGSSRKKKHVLEDGRKKKSLSELMGEEISPSNIDVCGRRLGSRDSLRLSVKRQKISSSSVVSGKGKMKRLDSLGDLPTPSLNCNKQLIAKENDQVVETRTRSPNMTKKRSLGLNPNRSADLDGPDLQLGTERIKGCPLKDCSSYEIISQLRLAATGPFNTQSSLDATVSFFTQFNHWVASNYSDINGRKVGRRRSRRQLSNFKTVSLDLAKPDYIQDSYWSDIIVCSTFEETIGFEDLKGNVESPGTRQKKRKRNESKMQAEDFLTSGQISKDEEYLQIGSACAVIADKLQPGSPLDNREEDATSGQISKDEEYLQIGSACAGIADKLQPGSPLDNREDDALCSQ</sequence>
<dbReference type="Gene3D" id="2.30.30.140">
    <property type="match status" value="1"/>
</dbReference>
<feature type="domain" description="PWWP" evidence="2">
    <location>
        <begin position="231"/>
        <end position="298"/>
    </location>
</feature>